<dbReference type="InterPro" id="IPR036508">
    <property type="entry name" value="Chitin-bd_dom_sf"/>
</dbReference>
<dbReference type="InterPro" id="IPR002557">
    <property type="entry name" value="Chitin-bd_dom"/>
</dbReference>
<feature type="domain" description="Chitin-binding type-2" evidence="7">
    <location>
        <begin position="152"/>
        <end position="208"/>
    </location>
</feature>
<evidence type="ECO:0000256" key="6">
    <source>
        <dbReference type="SAM" id="SignalP"/>
    </source>
</evidence>
<dbReference type="PROSITE" id="PS50940">
    <property type="entry name" value="CHIT_BIND_II"/>
    <property type="match status" value="4"/>
</dbReference>
<sequence>MKAIIQMCIFASLMAINQCLVVPHMMEEEAQKMQDVNTLCSGRFNGTTFANSQDCNKFYICLNNQAEVYNCADGYHFDKHSLTCVSGNDCEDDELTIPPTCSDGSKRAVNDDCFIFEMCVNGQYQKINCHPGFYFNAPKTTCKPIKYDADYKCNCVMPDYSIMTNRDNCETYYSCQGGKADLIQCPRGEYYNSSINSCTVDVYNICLMEPTKAPLIKQAPLMLLANVEVPKVKAVCGPQALGSNEISFHAHINDCSKFLVCTNGQAHEQQCPKKFYFDEAKQYCILDTEKKCIRGQTEASYKSPYHNKIFTRFLKY</sequence>
<reference evidence="8" key="1">
    <citation type="submission" date="2020-05" db="UniProtKB">
        <authorList>
            <consortium name="EnsemblMetazoa"/>
        </authorList>
    </citation>
    <scope>IDENTIFICATION</scope>
    <source>
        <strain evidence="8">USDA</strain>
    </source>
</reference>
<organism evidence="8 9">
    <name type="scientific">Stomoxys calcitrans</name>
    <name type="common">Stable fly</name>
    <name type="synonym">Conops calcitrans</name>
    <dbReference type="NCBI Taxonomy" id="35570"/>
    <lineage>
        <taxon>Eukaryota</taxon>
        <taxon>Metazoa</taxon>
        <taxon>Ecdysozoa</taxon>
        <taxon>Arthropoda</taxon>
        <taxon>Hexapoda</taxon>
        <taxon>Insecta</taxon>
        <taxon>Pterygota</taxon>
        <taxon>Neoptera</taxon>
        <taxon>Endopterygota</taxon>
        <taxon>Diptera</taxon>
        <taxon>Brachycera</taxon>
        <taxon>Muscomorpha</taxon>
        <taxon>Muscoidea</taxon>
        <taxon>Muscidae</taxon>
        <taxon>Stomoxys</taxon>
    </lineage>
</organism>
<feature type="chain" id="PRO_5009325367" description="Chitin-binding type-2 domain-containing protein" evidence="6">
    <location>
        <begin position="20"/>
        <end position="316"/>
    </location>
</feature>
<dbReference type="KEGG" id="scac:106093056"/>
<keyword evidence="2 6" id="KW-0732">Signal</keyword>
<dbReference type="PANTHER" id="PTHR23301:SF0">
    <property type="entry name" value="CHITIN-BINDING TYPE-2 DOMAIN-CONTAINING PROTEIN-RELATED"/>
    <property type="match status" value="1"/>
</dbReference>
<feature type="signal peptide" evidence="6">
    <location>
        <begin position="1"/>
        <end position="19"/>
    </location>
</feature>
<dbReference type="AlphaFoldDB" id="A0A1I8NRC2"/>
<dbReference type="Pfam" id="PF01607">
    <property type="entry name" value="CBM_14"/>
    <property type="match status" value="3"/>
</dbReference>
<gene>
    <name evidence="8" type="primary">106093056</name>
</gene>
<protein>
    <recommendedName>
        <fullName evidence="7">Chitin-binding type-2 domain-containing protein</fullName>
    </recommendedName>
</protein>
<keyword evidence="1" id="KW-0147">Chitin-binding</keyword>
<keyword evidence="9" id="KW-1185">Reference proteome</keyword>
<evidence type="ECO:0000256" key="3">
    <source>
        <dbReference type="ARBA" id="ARBA00022737"/>
    </source>
</evidence>
<keyword evidence="3" id="KW-0677">Repeat</keyword>
<accession>A0A1I8NRC2</accession>
<dbReference type="PANTHER" id="PTHR23301">
    <property type="entry name" value="CHITIN BINDING PERITROPHIN-A"/>
    <property type="match status" value="1"/>
</dbReference>
<dbReference type="InterPro" id="IPR051940">
    <property type="entry name" value="Chitin_bind-dev_reg"/>
</dbReference>
<proteinExistence type="predicted"/>
<feature type="domain" description="Chitin-binding type-2" evidence="7">
    <location>
        <begin position="98"/>
        <end position="142"/>
    </location>
</feature>
<evidence type="ECO:0000313" key="9">
    <source>
        <dbReference type="Proteomes" id="UP000095300"/>
    </source>
</evidence>
<evidence type="ECO:0000256" key="2">
    <source>
        <dbReference type="ARBA" id="ARBA00022729"/>
    </source>
</evidence>
<name>A0A1I8NRC2_STOCA</name>
<evidence type="ECO:0000313" key="8">
    <source>
        <dbReference type="EnsemblMetazoa" id="SCAU001356-PA"/>
    </source>
</evidence>
<dbReference type="Proteomes" id="UP000095300">
    <property type="component" value="Unassembled WGS sequence"/>
</dbReference>
<dbReference type="VEuPathDB" id="VectorBase:SCAU001356"/>
<dbReference type="SMART" id="SM00494">
    <property type="entry name" value="ChtBD2"/>
    <property type="match status" value="4"/>
</dbReference>
<dbReference type="EnsemblMetazoa" id="SCAU001356-RA">
    <property type="protein sequence ID" value="SCAU001356-PA"/>
    <property type="gene ID" value="SCAU001356"/>
</dbReference>
<dbReference type="OrthoDB" id="6020543at2759"/>
<feature type="domain" description="Chitin-binding type-2" evidence="7">
    <location>
        <begin position="37"/>
        <end position="92"/>
    </location>
</feature>
<evidence type="ECO:0000256" key="4">
    <source>
        <dbReference type="ARBA" id="ARBA00023157"/>
    </source>
</evidence>
<keyword evidence="4" id="KW-1015">Disulfide bond</keyword>
<dbReference type="GO" id="GO:0005576">
    <property type="term" value="C:extracellular region"/>
    <property type="evidence" value="ECO:0007669"/>
    <property type="project" value="InterPro"/>
</dbReference>
<dbReference type="SUPFAM" id="SSF57625">
    <property type="entry name" value="Invertebrate chitin-binding proteins"/>
    <property type="match status" value="4"/>
</dbReference>
<keyword evidence="5" id="KW-0325">Glycoprotein</keyword>
<feature type="domain" description="Chitin-binding type-2" evidence="7">
    <location>
        <begin position="233"/>
        <end position="294"/>
    </location>
</feature>
<evidence type="ECO:0000259" key="7">
    <source>
        <dbReference type="PROSITE" id="PS50940"/>
    </source>
</evidence>
<dbReference type="STRING" id="35570.A0A1I8NRC2"/>
<evidence type="ECO:0000256" key="1">
    <source>
        <dbReference type="ARBA" id="ARBA00022669"/>
    </source>
</evidence>
<dbReference type="GO" id="GO:0008061">
    <property type="term" value="F:chitin binding"/>
    <property type="evidence" value="ECO:0007669"/>
    <property type="project" value="UniProtKB-KW"/>
</dbReference>
<dbReference type="Gene3D" id="2.170.140.10">
    <property type="entry name" value="Chitin binding domain"/>
    <property type="match status" value="3"/>
</dbReference>
<evidence type="ECO:0000256" key="5">
    <source>
        <dbReference type="ARBA" id="ARBA00023180"/>
    </source>
</evidence>